<evidence type="ECO:0000256" key="5">
    <source>
        <dbReference type="ARBA" id="ARBA00022989"/>
    </source>
</evidence>
<comment type="subcellular location">
    <subcellularLocation>
        <location evidence="1">Cell membrane</location>
        <topology evidence="1">Multi-pass membrane protein</topology>
    </subcellularLocation>
</comment>
<evidence type="ECO:0000256" key="4">
    <source>
        <dbReference type="ARBA" id="ARBA00022692"/>
    </source>
</evidence>
<evidence type="ECO:0000256" key="1">
    <source>
        <dbReference type="ARBA" id="ARBA00004651"/>
    </source>
</evidence>
<evidence type="ECO:0000313" key="9">
    <source>
        <dbReference type="EMBL" id="SUP39469.1"/>
    </source>
</evidence>
<dbReference type="EMBL" id="UHIO01000001">
    <property type="protein sequence ID" value="SUP39469.1"/>
    <property type="molecule type" value="Genomic_DNA"/>
</dbReference>
<sequence length="620" mass="70741">MFKNQLVDGLHLVDLAAVLWYGLRLSLKTSGIVLLVSFLLATVIGTISSYWFNNISYRIRQWVAYISTFIFTLLFCIRIPYYSIFNSSFNLMLVNGANDDLSAILDTAIESYGLLWRFPIAILLGVGLAYIAWLFIRKQYKWLNSLIIFNERELKRFFYVKILACFILVVGGAVFLRYGGAFSYSGSINWESASRLHSNLLNEAILDDGQALYRVYSSQNRLKKARTLTATPAELKEMIQLVDGNISETTIDESFKRTIKNSYLKEQPKSVIFILGESYGLWPFLDTFKGPGNYLVQEAESLARSPRGILLEGLAFGAGTMGAVNGYVTGLPDTGLYPNYEKTSYNQIYAMGIGNMMKQLGYKTVFWYGGFGAWQDIRKFTLAQGFDEFHESSSFKNQQGNAWGVPDKVLFQEVESYMQQYKGEKVFHFILTTSNHPPYDIDVKHEGFNLSKVTNHQISELPQDDKRINELGHIWYADHVMGEFVKRTEEHNPDTLFIITGDHSERFTFNKEVDFRTASAIPIILYGKGIDHNWLLPQPYTSALQLIPTIATLVGKSGDVYYSLLPSMFEPTSFVFNYNLWLDKEGYHKLSDGLSNRQKKYVEAIKTIAMWRIIKGNSIE</sequence>
<comment type="pathway">
    <text evidence="2">Cell wall biogenesis; lipoteichoic acid biosynthesis.</text>
</comment>
<keyword evidence="10" id="KW-1185">Reference proteome</keyword>
<dbReference type="GO" id="GO:0005886">
    <property type="term" value="C:plasma membrane"/>
    <property type="evidence" value="ECO:0007669"/>
    <property type="project" value="UniProtKB-SubCell"/>
</dbReference>
<evidence type="ECO:0000259" key="8">
    <source>
        <dbReference type="Pfam" id="PF00884"/>
    </source>
</evidence>
<reference evidence="9 10" key="1">
    <citation type="submission" date="2018-06" db="EMBL/GenBank/DDBJ databases">
        <authorList>
            <consortium name="Pathogen Informatics"/>
            <person name="Doyle S."/>
        </authorList>
    </citation>
    <scope>NUCLEOTIDE SEQUENCE [LARGE SCALE GENOMIC DNA]</scope>
    <source>
        <strain evidence="9 10">NCTC12020</strain>
    </source>
</reference>
<dbReference type="InterPro" id="IPR000917">
    <property type="entry name" value="Sulfatase_N"/>
</dbReference>
<keyword evidence="5 7" id="KW-1133">Transmembrane helix</keyword>
<evidence type="ECO:0000256" key="2">
    <source>
        <dbReference type="ARBA" id="ARBA00004936"/>
    </source>
</evidence>
<dbReference type="GO" id="GO:0016740">
    <property type="term" value="F:transferase activity"/>
    <property type="evidence" value="ECO:0007669"/>
    <property type="project" value="UniProtKB-KW"/>
</dbReference>
<feature type="transmembrane region" description="Helical" evidence="7">
    <location>
        <begin position="157"/>
        <end position="178"/>
    </location>
</feature>
<evidence type="ECO:0000256" key="7">
    <source>
        <dbReference type="SAM" id="Phobius"/>
    </source>
</evidence>
<protein>
    <submittedName>
        <fullName evidence="9">Phosphoglycerol transferase I</fullName>
    </submittedName>
</protein>
<keyword evidence="3" id="KW-1003">Cell membrane</keyword>
<feature type="domain" description="Sulfatase N-terminal" evidence="8">
    <location>
        <begin position="271"/>
        <end position="555"/>
    </location>
</feature>
<gene>
    <name evidence="9" type="ORF">NCTC12020_00060</name>
</gene>
<name>A0A380NF07_9FIRM</name>
<feature type="transmembrane region" description="Helical" evidence="7">
    <location>
        <begin position="32"/>
        <end position="52"/>
    </location>
</feature>
<keyword evidence="9" id="KW-0808">Transferase</keyword>
<feature type="transmembrane region" description="Helical" evidence="7">
    <location>
        <begin position="64"/>
        <end position="84"/>
    </location>
</feature>
<dbReference type="PANTHER" id="PTHR47371:SF3">
    <property type="entry name" value="PHOSPHOGLYCEROL TRANSFERASE I"/>
    <property type="match status" value="1"/>
</dbReference>
<organism evidence="9 10">
    <name type="scientific">Veillonella criceti</name>
    <dbReference type="NCBI Taxonomy" id="103891"/>
    <lineage>
        <taxon>Bacteria</taxon>
        <taxon>Bacillati</taxon>
        <taxon>Bacillota</taxon>
        <taxon>Negativicutes</taxon>
        <taxon>Veillonellales</taxon>
        <taxon>Veillonellaceae</taxon>
        <taxon>Veillonella</taxon>
    </lineage>
</organism>
<evidence type="ECO:0000256" key="6">
    <source>
        <dbReference type="ARBA" id="ARBA00023136"/>
    </source>
</evidence>
<dbReference type="Gene3D" id="3.40.720.10">
    <property type="entry name" value="Alkaline Phosphatase, subunit A"/>
    <property type="match status" value="1"/>
</dbReference>
<dbReference type="InterPro" id="IPR050448">
    <property type="entry name" value="OpgB/LTA_synthase_biosynth"/>
</dbReference>
<dbReference type="AlphaFoldDB" id="A0A380NF07"/>
<dbReference type="PANTHER" id="PTHR47371">
    <property type="entry name" value="LIPOTEICHOIC ACID SYNTHASE"/>
    <property type="match status" value="1"/>
</dbReference>
<evidence type="ECO:0000256" key="3">
    <source>
        <dbReference type="ARBA" id="ARBA00022475"/>
    </source>
</evidence>
<evidence type="ECO:0000313" key="10">
    <source>
        <dbReference type="Proteomes" id="UP000255367"/>
    </source>
</evidence>
<keyword evidence="6 7" id="KW-0472">Membrane</keyword>
<dbReference type="SUPFAM" id="SSF53649">
    <property type="entry name" value="Alkaline phosphatase-like"/>
    <property type="match status" value="1"/>
</dbReference>
<dbReference type="CDD" id="cd16015">
    <property type="entry name" value="LTA_synthase"/>
    <property type="match status" value="1"/>
</dbReference>
<feature type="transmembrane region" description="Helical" evidence="7">
    <location>
        <begin position="114"/>
        <end position="136"/>
    </location>
</feature>
<dbReference type="Proteomes" id="UP000255367">
    <property type="component" value="Unassembled WGS sequence"/>
</dbReference>
<dbReference type="Pfam" id="PF00884">
    <property type="entry name" value="Sulfatase"/>
    <property type="match status" value="1"/>
</dbReference>
<accession>A0A380NF07</accession>
<proteinExistence type="predicted"/>
<keyword evidence="4 7" id="KW-0812">Transmembrane</keyword>
<dbReference type="InterPro" id="IPR017850">
    <property type="entry name" value="Alkaline_phosphatase_core_sf"/>
</dbReference>